<sequence>MTRKLNFWVLYEKFKSKVIKHFLLTALRVILSVTLLGIIGEIFQTKGGIPDNFNYVNLLPEKLRSLLGKIEISKSQFVVGGLLLVLVYALVYYWFSLGEEELRIKGGHYTKNLVLDKFRRLPLEEKLARKDEVNNLIERDASEIERLSVESAVINKERNNAILVESSGLTSQYRLKQKKITQANENLLLNFNHTKSLNKTIPNNLLMESFPFLLLALSGGSFEGVILLAFWEIFGNFQYADYSSSQERINSFLALPDKNDNLTQPKLPLNVPITVLRLENVSFRYRGQKEWLLKNYNRTFLPGKVNYLLGKNGTGKSTILYLCLGLLVPQKVNNVAYCSHETLIEEGSTGQKQLANINRTLEQKKQAQIFFFDEADNALDQDNQEKVQERIKKLTKDKIVIYIKH</sequence>
<keyword evidence="4" id="KW-1185">Reference proteome</keyword>
<gene>
    <name evidence="3" type="ORF">GMARGA_LOCUS88</name>
</gene>
<feature type="transmembrane region" description="Helical" evidence="1">
    <location>
        <begin position="21"/>
        <end position="43"/>
    </location>
</feature>
<dbReference type="Pfam" id="PF00004">
    <property type="entry name" value="AAA"/>
    <property type="match status" value="1"/>
</dbReference>
<accession>A0ABM8VVF8</accession>
<evidence type="ECO:0000313" key="3">
    <source>
        <dbReference type="EMBL" id="CAG8456587.1"/>
    </source>
</evidence>
<dbReference type="EMBL" id="CAJVQB010000005">
    <property type="protein sequence ID" value="CAG8456587.1"/>
    <property type="molecule type" value="Genomic_DNA"/>
</dbReference>
<dbReference type="Gene3D" id="3.40.50.300">
    <property type="entry name" value="P-loop containing nucleotide triphosphate hydrolases"/>
    <property type="match status" value="2"/>
</dbReference>
<evidence type="ECO:0000256" key="1">
    <source>
        <dbReference type="SAM" id="Phobius"/>
    </source>
</evidence>
<organism evidence="3 4">
    <name type="scientific">Gigaspora margarita</name>
    <dbReference type="NCBI Taxonomy" id="4874"/>
    <lineage>
        <taxon>Eukaryota</taxon>
        <taxon>Fungi</taxon>
        <taxon>Fungi incertae sedis</taxon>
        <taxon>Mucoromycota</taxon>
        <taxon>Glomeromycotina</taxon>
        <taxon>Glomeromycetes</taxon>
        <taxon>Diversisporales</taxon>
        <taxon>Gigasporaceae</taxon>
        <taxon>Gigaspora</taxon>
    </lineage>
</organism>
<keyword evidence="1" id="KW-0472">Membrane</keyword>
<protein>
    <submittedName>
        <fullName evidence="3">27236_t:CDS:1</fullName>
    </submittedName>
</protein>
<proteinExistence type="predicted"/>
<evidence type="ECO:0000259" key="2">
    <source>
        <dbReference type="Pfam" id="PF00004"/>
    </source>
</evidence>
<keyword evidence="1" id="KW-1133">Transmembrane helix</keyword>
<keyword evidence="1" id="KW-0812">Transmembrane</keyword>
<dbReference type="InterPro" id="IPR039421">
    <property type="entry name" value="Type_1_exporter"/>
</dbReference>
<dbReference type="InterPro" id="IPR003959">
    <property type="entry name" value="ATPase_AAA_core"/>
</dbReference>
<feature type="transmembrane region" description="Helical" evidence="1">
    <location>
        <begin position="212"/>
        <end position="234"/>
    </location>
</feature>
<dbReference type="Proteomes" id="UP000789901">
    <property type="component" value="Unassembled WGS sequence"/>
</dbReference>
<dbReference type="PROSITE" id="PS00039">
    <property type="entry name" value="DEAD_ATP_HELICASE"/>
    <property type="match status" value="1"/>
</dbReference>
<dbReference type="InterPro" id="IPR000629">
    <property type="entry name" value="RNA-helicase_DEAD-box_CS"/>
</dbReference>
<reference evidence="3 4" key="1">
    <citation type="submission" date="2021-06" db="EMBL/GenBank/DDBJ databases">
        <authorList>
            <person name="Kallberg Y."/>
            <person name="Tangrot J."/>
            <person name="Rosling A."/>
        </authorList>
    </citation>
    <scope>NUCLEOTIDE SEQUENCE [LARGE SCALE GENOMIC DNA]</scope>
    <source>
        <strain evidence="3 4">120-4 pot B 10/14</strain>
    </source>
</reference>
<feature type="transmembrane region" description="Helical" evidence="1">
    <location>
        <begin position="77"/>
        <end position="95"/>
    </location>
</feature>
<evidence type="ECO:0000313" key="4">
    <source>
        <dbReference type="Proteomes" id="UP000789901"/>
    </source>
</evidence>
<dbReference type="InterPro" id="IPR027417">
    <property type="entry name" value="P-loop_NTPase"/>
</dbReference>
<dbReference type="PANTHER" id="PTHR24221">
    <property type="entry name" value="ATP-BINDING CASSETTE SUB-FAMILY B"/>
    <property type="match status" value="1"/>
</dbReference>
<dbReference type="SUPFAM" id="SSF52540">
    <property type="entry name" value="P-loop containing nucleoside triphosphate hydrolases"/>
    <property type="match status" value="1"/>
</dbReference>
<comment type="caution">
    <text evidence="3">The sequence shown here is derived from an EMBL/GenBank/DDBJ whole genome shotgun (WGS) entry which is preliminary data.</text>
</comment>
<feature type="domain" description="ATPase AAA-type core" evidence="2">
    <location>
        <begin position="307"/>
        <end position="391"/>
    </location>
</feature>
<dbReference type="PANTHER" id="PTHR24221:SF654">
    <property type="entry name" value="ATP-BINDING CASSETTE SUB-FAMILY B MEMBER 6"/>
    <property type="match status" value="1"/>
</dbReference>
<name>A0ABM8VVF8_GIGMA</name>